<keyword evidence="2" id="KW-0732">Signal</keyword>
<reference evidence="3" key="1">
    <citation type="submission" date="2021-07" db="EMBL/GenBank/DDBJ databases">
        <authorList>
            <person name="Branca A.L. A."/>
        </authorList>
    </citation>
    <scope>NUCLEOTIDE SEQUENCE</scope>
</reference>
<evidence type="ECO:0008006" key="5">
    <source>
        <dbReference type="Google" id="ProtNLM"/>
    </source>
</evidence>
<dbReference type="AlphaFoldDB" id="A0A9W4IK67"/>
<name>A0A9W4IK67_9EURO</name>
<feature type="chain" id="PRO_5040778918" description="Transmembrane protein" evidence="2">
    <location>
        <begin position="22"/>
        <end position="132"/>
    </location>
</feature>
<evidence type="ECO:0000313" key="3">
    <source>
        <dbReference type="EMBL" id="CAG8323508.1"/>
    </source>
</evidence>
<feature type="transmembrane region" description="Helical" evidence="1">
    <location>
        <begin position="107"/>
        <end position="127"/>
    </location>
</feature>
<dbReference type="EMBL" id="CAJVPD010000110">
    <property type="protein sequence ID" value="CAG8323508.1"/>
    <property type="molecule type" value="Genomic_DNA"/>
</dbReference>
<protein>
    <recommendedName>
        <fullName evidence="5">Transmembrane protein</fullName>
    </recommendedName>
</protein>
<keyword evidence="1" id="KW-1133">Transmembrane helix</keyword>
<evidence type="ECO:0000256" key="2">
    <source>
        <dbReference type="SAM" id="SignalP"/>
    </source>
</evidence>
<gene>
    <name evidence="3" type="ORF">PSALAMII_LOCUS2352</name>
</gene>
<evidence type="ECO:0000313" key="4">
    <source>
        <dbReference type="Proteomes" id="UP001152592"/>
    </source>
</evidence>
<dbReference type="OrthoDB" id="4363690at2759"/>
<keyword evidence="1" id="KW-0472">Membrane</keyword>
<comment type="caution">
    <text evidence="3">The sequence shown here is derived from an EMBL/GenBank/DDBJ whole genome shotgun (WGS) entry which is preliminary data.</text>
</comment>
<keyword evidence="1" id="KW-0812">Transmembrane</keyword>
<dbReference type="Proteomes" id="UP001152592">
    <property type="component" value="Unassembled WGS sequence"/>
</dbReference>
<proteinExistence type="predicted"/>
<evidence type="ECO:0000256" key="1">
    <source>
        <dbReference type="SAM" id="Phobius"/>
    </source>
</evidence>
<sequence length="132" mass="14583">MFRWLLTALCVLLFGLQATCAAIPTSSTSLSDDARLEPSAGLEDLSATQNAQTSTPVLQHHGANDQILGFQRETDWRNDEALKLQAEREAGFVASSFNDNEIPLPEFWPLFKISVVSAIAIAILKVIRDIRR</sequence>
<feature type="signal peptide" evidence="2">
    <location>
        <begin position="1"/>
        <end position="21"/>
    </location>
</feature>
<organism evidence="3 4">
    <name type="scientific">Penicillium salamii</name>
    <dbReference type="NCBI Taxonomy" id="1612424"/>
    <lineage>
        <taxon>Eukaryota</taxon>
        <taxon>Fungi</taxon>
        <taxon>Dikarya</taxon>
        <taxon>Ascomycota</taxon>
        <taxon>Pezizomycotina</taxon>
        <taxon>Eurotiomycetes</taxon>
        <taxon>Eurotiomycetidae</taxon>
        <taxon>Eurotiales</taxon>
        <taxon>Aspergillaceae</taxon>
        <taxon>Penicillium</taxon>
    </lineage>
</organism>
<accession>A0A9W4IK67</accession>